<feature type="transmembrane region" description="Helical" evidence="18">
    <location>
        <begin position="338"/>
        <end position="360"/>
    </location>
</feature>
<comment type="subcellular location">
    <subcellularLocation>
        <location evidence="1">Apical cell membrane</location>
        <topology evidence="1">Multi-pass membrane protein</topology>
    </subcellularLocation>
    <subcellularLocation>
        <location evidence="2">Basolateral cell membrane</location>
        <topology evidence="2">Multi-pass membrane protein</topology>
    </subcellularLocation>
</comment>
<evidence type="ECO:0000256" key="6">
    <source>
        <dbReference type="ARBA" id="ARBA00022475"/>
    </source>
</evidence>
<evidence type="ECO:0000256" key="2">
    <source>
        <dbReference type="ARBA" id="ARBA00004554"/>
    </source>
</evidence>
<dbReference type="GO" id="GO:0016323">
    <property type="term" value="C:basolateral plasma membrane"/>
    <property type="evidence" value="ECO:0007669"/>
    <property type="project" value="UniProtKB-SubCell"/>
</dbReference>
<evidence type="ECO:0000256" key="12">
    <source>
        <dbReference type="ARBA" id="ARBA00034216"/>
    </source>
</evidence>
<comment type="catalytic activity">
    <reaction evidence="13">
        <text>3-methyl-2-oxobutanoate(out) + H(+)(out) = 3-methyl-2-oxobutanoate(in) + H(+)(in)</text>
        <dbReference type="Rhea" id="RHEA:71783"/>
        <dbReference type="ChEBI" id="CHEBI:11851"/>
        <dbReference type="ChEBI" id="CHEBI:15378"/>
    </reaction>
</comment>
<dbReference type="GO" id="GO:0016324">
    <property type="term" value="C:apical plasma membrane"/>
    <property type="evidence" value="ECO:0007669"/>
    <property type="project" value="UniProtKB-SubCell"/>
</dbReference>
<comment type="similarity">
    <text evidence="3">Belongs to the major facilitator superfamily. Monocarboxylate porter (TC 2.A.1.13) family.</text>
</comment>
<evidence type="ECO:0000256" key="5">
    <source>
        <dbReference type="ARBA" id="ARBA00022448"/>
    </source>
</evidence>
<evidence type="ECO:0000256" key="13">
    <source>
        <dbReference type="ARBA" id="ARBA00034218"/>
    </source>
</evidence>
<feature type="transmembrane region" description="Helical" evidence="18">
    <location>
        <begin position="86"/>
        <end position="105"/>
    </location>
</feature>
<evidence type="ECO:0000256" key="1">
    <source>
        <dbReference type="ARBA" id="ARBA00004424"/>
    </source>
</evidence>
<accession>A0A8D3B7H1</accession>
<feature type="transmembrane region" description="Helical" evidence="18">
    <location>
        <begin position="372"/>
        <end position="399"/>
    </location>
</feature>
<keyword evidence="6" id="KW-1003">Cell membrane</keyword>
<dbReference type="GeneTree" id="ENSGT00940000154955"/>
<comment type="catalytic activity">
    <reaction evidence="12">
        <text>4-methyl-2-oxopentanoate(out) + H(+)(out) = 4-methyl-2-oxopentanoate(in) + H(+)(in)</text>
        <dbReference type="Rhea" id="RHEA:71779"/>
        <dbReference type="ChEBI" id="CHEBI:15378"/>
        <dbReference type="ChEBI" id="CHEBI:17865"/>
    </reaction>
</comment>
<keyword evidence="5" id="KW-0813">Transport</keyword>
<dbReference type="InterPro" id="IPR011701">
    <property type="entry name" value="MFS"/>
</dbReference>
<evidence type="ECO:0000256" key="3">
    <source>
        <dbReference type="ARBA" id="ARBA00006727"/>
    </source>
</evidence>
<dbReference type="InterPro" id="IPR050327">
    <property type="entry name" value="Proton-linked_MCT"/>
</dbReference>
<evidence type="ECO:0000256" key="15">
    <source>
        <dbReference type="ARBA" id="ARBA00036111"/>
    </source>
</evidence>
<feature type="transmembrane region" description="Helical" evidence="18">
    <location>
        <begin position="284"/>
        <end position="301"/>
    </location>
</feature>
<feature type="transmembrane region" description="Helical" evidence="18">
    <location>
        <begin position="249"/>
        <end position="272"/>
    </location>
</feature>
<proteinExistence type="inferred from homology"/>
<evidence type="ECO:0000256" key="10">
    <source>
        <dbReference type="ARBA" id="ARBA00023136"/>
    </source>
</evidence>
<evidence type="ECO:0000313" key="19">
    <source>
        <dbReference type="Ensembl" id="ENSSMAP00000029717.2"/>
    </source>
</evidence>
<evidence type="ECO:0000256" key="16">
    <source>
        <dbReference type="ARBA" id="ARBA00036520"/>
    </source>
</evidence>
<evidence type="ECO:0000256" key="11">
    <source>
        <dbReference type="ARBA" id="ARBA00029777"/>
    </source>
</evidence>
<dbReference type="Gene3D" id="1.20.1250.20">
    <property type="entry name" value="MFS general substrate transporter like domains"/>
    <property type="match status" value="1"/>
</dbReference>
<organism evidence="19 20">
    <name type="scientific">Scophthalmus maximus</name>
    <name type="common">Turbot</name>
    <name type="synonym">Psetta maxima</name>
    <dbReference type="NCBI Taxonomy" id="52904"/>
    <lineage>
        <taxon>Eukaryota</taxon>
        <taxon>Metazoa</taxon>
        <taxon>Chordata</taxon>
        <taxon>Craniata</taxon>
        <taxon>Vertebrata</taxon>
        <taxon>Euteleostomi</taxon>
        <taxon>Actinopterygii</taxon>
        <taxon>Neopterygii</taxon>
        <taxon>Teleostei</taxon>
        <taxon>Neoteleostei</taxon>
        <taxon>Acanthomorphata</taxon>
        <taxon>Carangaria</taxon>
        <taxon>Pleuronectiformes</taxon>
        <taxon>Pleuronectoidei</taxon>
        <taxon>Scophthalmidae</taxon>
        <taxon>Scophthalmus</taxon>
    </lineage>
</organism>
<dbReference type="SUPFAM" id="SSF103473">
    <property type="entry name" value="MFS general substrate transporter"/>
    <property type="match status" value="1"/>
</dbReference>
<feature type="transmembrane region" description="Helical" evidence="18">
    <location>
        <begin position="176"/>
        <end position="195"/>
    </location>
</feature>
<dbReference type="InterPro" id="IPR036259">
    <property type="entry name" value="MFS_trans_sf"/>
</dbReference>
<comment type="catalytic activity">
    <reaction evidence="14">
        <text>acetoacetate(out) + H(+)(out) = acetoacetate(in) + H(+)(in)</text>
        <dbReference type="Rhea" id="RHEA:71775"/>
        <dbReference type="ChEBI" id="CHEBI:13705"/>
        <dbReference type="ChEBI" id="CHEBI:15378"/>
    </reaction>
    <physiologicalReaction direction="left-to-right" evidence="14">
        <dbReference type="Rhea" id="RHEA:71776"/>
    </physiologicalReaction>
    <physiologicalReaction direction="right-to-left" evidence="14">
        <dbReference type="Rhea" id="RHEA:71777"/>
    </physiologicalReaction>
</comment>
<feature type="region of interest" description="Disordered" evidence="17">
    <location>
        <begin position="403"/>
        <end position="436"/>
    </location>
</feature>
<keyword evidence="7 18" id="KW-0812">Transmembrane</keyword>
<feature type="transmembrane region" description="Helical" evidence="18">
    <location>
        <begin position="144"/>
        <end position="164"/>
    </location>
</feature>
<dbReference type="Pfam" id="PF07690">
    <property type="entry name" value="MFS_1"/>
    <property type="match status" value="2"/>
</dbReference>
<keyword evidence="10 18" id="KW-0472">Membrane</keyword>
<feature type="transmembrane region" description="Helical" evidence="18">
    <location>
        <begin position="18"/>
        <end position="37"/>
    </location>
</feature>
<evidence type="ECO:0000256" key="18">
    <source>
        <dbReference type="SAM" id="Phobius"/>
    </source>
</evidence>
<comment type="catalytic activity">
    <reaction evidence="16">
        <text>(R)-3-hydroxybutanoate(out) + H(+)(out) = (R)-3-hydroxybutanoate(in) + H(+)(in)</text>
        <dbReference type="Rhea" id="RHEA:71795"/>
        <dbReference type="ChEBI" id="CHEBI:10983"/>
        <dbReference type="ChEBI" id="CHEBI:15378"/>
    </reaction>
    <physiologicalReaction direction="left-to-right" evidence="16">
        <dbReference type="Rhea" id="RHEA:71796"/>
    </physiologicalReaction>
    <physiologicalReaction direction="right-to-left" evidence="16">
        <dbReference type="Rhea" id="RHEA:71797"/>
    </physiologicalReaction>
</comment>
<evidence type="ECO:0000256" key="14">
    <source>
        <dbReference type="ARBA" id="ARBA00035869"/>
    </source>
</evidence>
<sequence>MPPAVGGPVGYTPPEGGWGWAVVVGAFISIGFSYAFPKSITVFFKEIEVIFDATPSQVSWISSIMLAVMYAGGPISSILVNKYGSRPIIIAGGCLAGSGLVAASFCNTVTQLYFFIGVVGGLGLAFNLNPALTMIGKYFYTRRPIANGIAMAGSPVFLSTLAPLNTWLYDEFGWRGSFLILGGLLLNCCVAGSLMRPLAPTPPPAKLDSEAAEAKAVDLVPPPPPQQKKTVLQTINSFIDLTLFKHRGFLLYLLGNVVMFFGLFAPLVFLSNYAKSKDISKEKAAFLLSVLAFVDMFARPSMDYTGFVVYAIFFGFAFGWLSAVLFETLMDLVGAQRFSSAVGLVTIVECGPVLLGPPLTGTFYNYYQHYDYTYITCGIILIIASVILFVGMGINYHLLDKEKKEEERREREEPKEELTAMLAPPSPAKFDGEASEQAADKLEEVAKMDEDTV</sequence>
<dbReference type="GO" id="GO:0015650">
    <property type="term" value="F:lactate:proton symporter activity"/>
    <property type="evidence" value="ECO:0007669"/>
    <property type="project" value="TreeGrafter"/>
</dbReference>
<keyword evidence="8" id="KW-0769">Symport</keyword>
<evidence type="ECO:0000256" key="9">
    <source>
        <dbReference type="ARBA" id="ARBA00022989"/>
    </source>
</evidence>
<evidence type="ECO:0000256" key="8">
    <source>
        <dbReference type="ARBA" id="ARBA00022847"/>
    </source>
</evidence>
<feature type="transmembrane region" description="Helical" evidence="18">
    <location>
        <begin position="58"/>
        <end position="80"/>
    </location>
</feature>
<reference evidence="19" key="2">
    <citation type="submission" date="2025-08" db="UniProtKB">
        <authorList>
            <consortium name="Ensembl"/>
        </authorList>
    </citation>
    <scope>IDENTIFICATION</scope>
</reference>
<comment type="catalytic activity">
    <reaction evidence="15">
        <text>(S)-lactate(in) + H(+)(in) = (S)-lactate(out) + H(+)(out)</text>
        <dbReference type="Rhea" id="RHEA:29415"/>
        <dbReference type="ChEBI" id="CHEBI:15378"/>
        <dbReference type="ChEBI" id="CHEBI:16651"/>
    </reaction>
    <physiologicalReaction direction="left-to-right" evidence="15">
        <dbReference type="Rhea" id="RHEA:29416"/>
    </physiologicalReaction>
    <physiologicalReaction direction="right-to-left" evidence="15">
        <dbReference type="Rhea" id="RHEA:29417"/>
    </physiologicalReaction>
</comment>
<evidence type="ECO:0000313" key="20">
    <source>
        <dbReference type="Proteomes" id="UP000694558"/>
    </source>
</evidence>
<evidence type="ECO:0000256" key="17">
    <source>
        <dbReference type="SAM" id="MobiDB-lite"/>
    </source>
</evidence>
<gene>
    <name evidence="19" type="primary">LOC118316971</name>
</gene>
<dbReference type="PANTHER" id="PTHR11360">
    <property type="entry name" value="MONOCARBOXYLATE TRANSPORTER"/>
    <property type="match status" value="1"/>
</dbReference>
<dbReference type="PANTHER" id="PTHR11360:SF24">
    <property type="entry name" value="MONOCARBOXYLATE TRANSPORTER 1"/>
    <property type="match status" value="1"/>
</dbReference>
<feature type="transmembrane region" description="Helical" evidence="18">
    <location>
        <begin position="307"/>
        <end position="326"/>
    </location>
</feature>
<name>A0A8D3B7H1_SCOMX</name>
<evidence type="ECO:0000256" key="7">
    <source>
        <dbReference type="ARBA" id="ARBA00022692"/>
    </source>
</evidence>
<dbReference type="GO" id="GO:0035879">
    <property type="term" value="P:plasma membrane lactate transport"/>
    <property type="evidence" value="ECO:0007669"/>
    <property type="project" value="TreeGrafter"/>
</dbReference>
<dbReference type="AlphaFoldDB" id="A0A8D3B7H1"/>
<feature type="transmembrane region" description="Helical" evidence="18">
    <location>
        <begin position="112"/>
        <end position="132"/>
    </location>
</feature>
<dbReference type="Ensembl" id="ENSSMAT00000030083.2">
    <property type="protein sequence ID" value="ENSSMAP00000029717.2"/>
    <property type="gene ID" value="ENSSMAG00000018200.2"/>
</dbReference>
<reference evidence="19" key="1">
    <citation type="submission" date="2023-05" db="EMBL/GenBank/DDBJ databases">
        <title>High-quality long-read genome of Scophthalmus maximus.</title>
        <authorList>
            <person name="Lien S."/>
            <person name="Martinez P."/>
        </authorList>
    </citation>
    <scope>NUCLEOTIDE SEQUENCE [LARGE SCALE GENOMIC DNA]</scope>
</reference>
<keyword evidence="9 18" id="KW-1133">Transmembrane helix</keyword>
<dbReference type="Proteomes" id="UP000694558">
    <property type="component" value="Chromosome 11"/>
</dbReference>
<protein>
    <recommendedName>
        <fullName evidence="4">Monocarboxylate transporter 1</fullName>
    </recommendedName>
    <alternativeName>
        <fullName evidence="11">Solute carrier family 16 member 1</fullName>
    </alternativeName>
</protein>
<dbReference type="FunFam" id="1.20.1250.20:FF:000030">
    <property type="entry name" value="monocarboxylate transporter 1 isoform X1"/>
    <property type="match status" value="1"/>
</dbReference>
<evidence type="ECO:0000256" key="4">
    <source>
        <dbReference type="ARBA" id="ARBA00015821"/>
    </source>
</evidence>
<feature type="compositionally biased region" description="Basic and acidic residues" evidence="17">
    <location>
        <begin position="403"/>
        <end position="418"/>
    </location>
</feature>